<evidence type="ECO:0000256" key="3">
    <source>
        <dbReference type="ARBA" id="ARBA00022692"/>
    </source>
</evidence>
<dbReference type="GO" id="GO:0005886">
    <property type="term" value="C:plasma membrane"/>
    <property type="evidence" value="ECO:0007669"/>
    <property type="project" value="UniProtKB-SubCell"/>
</dbReference>
<protein>
    <recommendedName>
        <fullName evidence="9">Gustatory receptor</fullName>
    </recommendedName>
</protein>
<feature type="transmembrane region" description="Helical" evidence="6">
    <location>
        <begin position="175"/>
        <end position="197"/>
    </location>
</feature>
<feature type="transmembrane region" description="Helical" evidence="6">
    <location>
        <begin position="70"/>
        <end position="90"/>
    </location>
</feature>
<accession>A0AAV1JPD4</accession>
<evidence type="ECO:0000256" key="5">
    <source>
        <dbReference type="ARBA" id="ARBA00023136"/>
    </source>
</evidence>
<evidence type="ECO:0008006" key="9">
    <source>
        <dbReference type="Google" id="ProtNLM"/>
    </source>
</evidence>
<dbReference type="GO" id="GO:0050909">
    <property type="term" value="P:sensory perception of taste"/>
    <property type="evidence" value="ECO:0007669"/>
    <property type="project" value="InterPro"/>
</dbReference>
<evidence type="ECO:0000256" key="1">
    <source>
        <dbReference type="ARBA" id="ARBA00004651"/>
    </source>
</evidence>
<comment type="subcellular location">
    <subcellularLocation>
        <location evidence="1">Cell membrane</location>
        <topology evidence="1">Multi-pass membrane protein</topology>
    </subcellularLocation>
</comment>
<keyword evidence="3 6" id="KW-0812">Transmembrane</keyword>
<keyword evidence="4 6" id="KW-1133">Transmembrane helix</keyword>
<dbReference type="Pfam" id="PF08395">
    <property type="entry name" value="7tm_7"/>
    <property type="match status" value="1"/>
</dbReference>
<feature type="transmembrane region" description="Helical" evidence="6">
    <location>
        <begin position="242"/>
        <end position="266"/>
    </location>
</feature>
<evidence type="ECO:0000313" key="7">
    <source>
        <dbReference type="EMBL" id="CAK1550407.1"/>
    </source>
</evidence>
<organism evidence="7 8">
    <name type="scientific">Leptosia nina</name>
    <dbReference type="NCBI Taxonomy" id="320188"/>
    <lineage>
        <taxon>Eukaryota</taxon>
        <taxon>Metazoa</taxon>
        <taxon>Ecdysozoa</taxon>
        <taxon>Arthropoda</taxon>
        <taxon>Hexapoda</taxon>
        <taxon>Insecta</taxon>
        <taxon>Pterygota</taxon>
        <taxon>Neoptera</taxon>
        <taxon>Endopterygota</taxon>
        <taxon>Lepidoptera</taxon>
        <taxon>Glossata</taxon>
        <taxon>Ditrysia</taxon>
        <taxon>Papilionoidea</taxon>
        <taxon>Pieridae</taxon>
        <taxon>Pierinae</taxon>
        <taxon>Leptosia</taxon>
    </lineage>
</organism>
<proteinExistence type="predicted"/>
<keyword evidence="8" id="KW-1185">Reference proteome</keyword>
<name>A0AAV1JPD4_9NEOP</name>
<evidence type="ECO:0000256" key="2">
    <source>
        <dbReference type="ARBA" id="ARBA00022475"/>
    </source>
</evidence>
<reference evidence="7 8" key="1">
    <citation type="submission" date="2023-11" db="EMBL/GenBank/DDBJ databases">
        <authorList>
            <person name="Okamura Y."/>
        </authorList>
    </citation>
    <scope>NUCLEOTIDE SEQUENCE [LARGE SCALE GENOMIC DNA]</scope>
</reference>
<dbReference type="AlphaFoldDB" id="A0AAV1JPD4"/>
<evidence type="ECO:0000256" key="4">
    <source>
        <dbReference type="ARBA" id="ARBA00022989"/>
    </source>
</evidence>
<evidence type="ECO:0000313" key="8">
    <source>
        <dbReference type="Proteomes" id="UP001497472"/>
    </source>
</evidence>
<dbReference type="Proteomes" id="UP001497472">
    <property type="component" value="Unassembled WGS sequence"/>
</dbReference>
<dbReference type="EMBL" id="CAVLEF010000082">
    <property type="protein sequence ID" value="CAK1550407.1"/>
    <property type="molecule type" value="Genomic_DNA"/>
</dbReference>
<evidence type="ECO:0000256" key="6">
    <source>
        <dbReference type="SAM" id="Phobius"/>
    </source>
</evidence>
<gene>
    <name evidence="7" type="ORF">LNINA_LOCUS9635</name>
</gene>
<comment type="caution">
    <text evidence="7">The sequence shown here is derived from an EMBL/GenBank/DDBJ whole genome shotgun (WGS) entry which is preliminary data.</text>
</comment>
<feature type="transmembrane region" description="Helical" evidence="6">
    <location>
        <begin position="42"/>
        <end position="64"/>
    </location>
</feature>
<dbReference type="InterPro" id="IPR013604">
    <property type="entry name" value="7TM_chemorcpt"/>
</dbReference>
<keyword evidence="2" id="KW-1003">Cell membrane</keyword>
<sequence length="274" mass="31408">MINETERIKLILAKELLKCPADDLKDTAIRDKIEDAARTIELCPFELTIFGLFGLNMSLPLYFINLCTATITWFILQFGNIINLTIRCIITEITWKLMKVLRVSFEDKILKQNEQKPNDIEETINIYNKIFNTFNIAGSYFKYYVLRDFLSAFVSVISATVGVSNDKAEQMHHFVTINAATNIIIACIPCTLMQALINEAEKIKVILAKELLKCQSNDESIAEQRIRDALIYIERHPAKLTVLHLFSLDMSLPLVFINLCTTYVIVTLQYTKIL</sequence>
<keyword evidence="5 6" id="KW-0472">Membrane</keyword>